<evidence type="ECO:0000313" key="3">
    <source>
        <dbReference type="Proteomes" id="UP001302321"/>
    </source>
</evidence>
<feature type="region of interest" description="Disordered" evidence="1">
    <location>
        <begin position="1"/>
        <end position="51"/>
    </location>
</feature>
<proteinExistence type="predicted"/>
<name>A0AAN6W548_9PEZI</name>
<evidence type="ECO:0000313" key="2">
    <source>
        <dbReference type="EMBL" id="KAK4175574.1"/>
    </source>
</evidence>
<organism evidence="2 3">
    <name type="scientific">Triangularia setosa</name>
    <dbReference type="NCBI Taxonomy" id="2587417"/>
    <lineage>
        <taxon>Eukaryota</taxon>
        <taxon>Fungi</taxon>
        <taxon>Dikarya</taxon>
        <taxon>Ascomycota</taxon>
        <taxon>Pezizomycotina</taxon>
        <taxon>Sordariomycetes</taxon>
        <taxon>Sordariomycetidae</taxon>
        <taxon>Sordariales</taxon>
        <taxon>Podosporaceae</taxon>
        <taxon>Triangularia</taxon>
    </lineage>
</organism>
<dbReference type="EMBL" id="MU866229">
    <property type="protein sequence ID" value="KAK4175574.1"/>
    <property type="molecule type" value="Genomic_DNA"/>
</dbReference>
<evidence type="ECO:0000256" key="1">
    <source>
        <dbReference type="SAM" id="MobiDB-lite"/>
    </source>
</evidence>
<feature type="compositionally biased region" description="Polar residues" evidence="1">
    <location>
        <begin position="10"/>
        <end position="19"/>
    </location>
</feature>
<protein>
    <submittedName>
        <fullName evidence="2">Uncharacterized protein</fullName>
    </submittedName>
</protein>
<reference evidence="2" key="2">
    <citation type="submission" date="2023-05" db="EMBL/GenBank/DDBJ databases">
        <authorList>
            <consortium name="Lawrence Berkeley National Laboratory"/>
            <person name="Steindorff A."/>
            <person name="Hensen N."/>
            <person name="Bonometti L."/>
            <person name="Westerberg I."/>
            <person name="Brannstrom I.O."/>
            <person name="Guillou S."/>
            <person name="Cros-Aarteil S."/>
            <person name="Calhoun S."/>
            <person name="Haridas S."/>
            <person name="Kuo A."/>
            <person name="Mondo S."/>
            <person name="Pangilinan J."/>
            <person name="Riley R."/>
            <person name="Labutti K."/>
            <person name="Andreopoulos B."/>
            <person name="Lipzen A."/>
            <person name="Chen C."/>
            <person name="Yanf M."/>
            <person name="Daum C."/>
            <person name="Ng V."/>
            <person name="Clum A."/>
            <person name="Ohm R."/>
            <person name="Martin F."/>
            <person name="Silar P."/>
            <person name="Natvig D."/>
            <person name="Lalanne C."/>
            <person name="Gautier V."/>
            <person name="Ament-Velasquez S.L."/>
            <person name="Kruys A."/>
            <person name="Hutchinson M.I."/>
            <person name="Powell A.J."/>
            <person name="Barry K."/>
            <person name="Miller A.N."/>
            <person name="Grigoriev I.V."/>
            <person name="Debuchy R."/>
            <person name="Gladieux P."/>
            <person name="Thoren M.H."/>
            <person name="Johannesson H."/>
        </authorList>
    </citation>
    <scope>NUCLEOTIDE SEQUENCE</scope>
    <source>
        <strain evidence="2">CBS 892.96</strain>
    </source>
</reference>
<accession>A0AAN6W548</accession>
<sequence length="122" mass="13194">MVPHFWKGTFTPNPASQPLHTGLAHAQSPSHHGAPSAGASPSTSSPTGSSSLTKIAVAQVLLLLSTIKEDKDDPRRWKSQTDSLRKVRCQSPFMPLSALCPLLPRYQTATPQTYLCILLTEC</sequence>
<dbReference type="AlphaFoldDB" id="A0AAN6W548"/>
<comment type="caution">
    <text evidence="2">The sequence shown here is derived from an EMBL/GenBank/DDBJ whole genome shotgun (WGS) entry which is preliminary data.</text>
</comment>
<reference evidence="2" key="1">
    <citation type="journal article" date="2023" name="Mol. Phylogenet. Evol.">
        <title>Genome-scale phylogeny and comparative genomics of the fungal order Sordariales.</title>
        <authorList>
            <person name="Hensen N."/>
            <person name="Bonometti L."/>
            <person name="Westerberg I."/>
            <person name="Brannstrom I.O."/>
            <person name="Guillou S."/>
            <person name="Cros-Aarteil S."/>
            <person name="Calhoun S."/>
            <person name="Haridas S."/>
            <person name="Kuo A."/>
            <person name="Mondo S."/>
            <person name="Pangilinan J."/>
            <person name="Riley R."/>
            <person name="LaButti K."/>
            <person name="Andreopoulos B."/>
            <person name="Lipzen A."/>
            <person name="Chen C."/>
            <person name="Yan M."/>
            <person name="Daum C."/>
            <person name="Ng V."/>
            <person name="Clum A."/>
            <person name="Steindorff A."/>
            <person name="Ohm R.A."/>
            <person name="Martin F."/>
            <person name="Silar P."/>
            <person name="Natvig D.O."/>
            <person name="Lalanne C."/>
            <person name="Gautier V."/>
            <person name="Ament-Velasquez S.L."/>
            <person name="Kruys A."/>
            <person name="Hutchinson M.I."/>
            <person name="Powell A.J."/>
            <person name="Barry K."/>
            <person name="Miller A.N."/>
            <person name="Grigoriev I.V."/>
            <person name="Debuchy R."/>
            <person name="Gladieux P."/>
            <person name="Hiltunen Thoren M."/>
            <person name="Johannesson H."/>
        </authorList>
    </citation>
    <scope>NUCLEOTIDE SEQUENCE</scope>
    <source>
        <strain evidence="2">CBS 892.96</strain>
    </source>
</reference>
<feature type="compositionally biased region" description="Low complexity" evidence="1">
    <location>
        <begin position="28"/>
        <end position="51"/>
    </location>
</feature>
<dbReference type="Proteomes" id="UP001302321">
    <property type="component" value="Unassembled WGS sequence"/>
</dbReference>
<gene>
    <name evidence="2" type="ORF">QBC36DRAFT_331222</name>
</gene>
<keyword evidence="3" id="KW-1185">Reference proteome</keyword>